<dbReference type="AlphaFoldDB" id="A0A6H9RWS6"/>
<feature type="non-terminal residue" evidence="2">
    <location>
        <position position="25"/>
    </location>
</feature>
<organism evidence="2 3">
    <name type="scientific">Pseudomonas palleroniana</name>
    <dbReference type="NCBI Taxonomy" id="191390"/>
    <lineage>
        <taxon>Bacteria</taxon>
        <taxon>Pseudomonadati</taxon>
        <taxon>Pseudomonadota</taxon>
        <taxon>Gammaproteobacteria</taxon>
        <taxon>Pseudomonadales</taxon>
        <taxon>Pseudomonadaceae</taxon>
        <taxon>Pseudomonas</taxon>
    </lineage>
</organism>
<feature type="region of interest" description="Disordered" evidence="1">
    <location>
        <begin position="1"/>
        <end position="25"/>
    </location>
</feature>
<reference evidence="2 3" key="1">
    <citation type="submission" date="2019-09" db="EMBL/GenBank/DDBJ databases">
        <title>Draft genome sequences of 48 bacterial type strains from the CCUG.</title>
        <authorList>
            <person name="Tunovic T."/>
            <person name="Pineiro-Iglesias B."/>
            <person name="Unosson C."/>
            <person name="Inganas E."/>
            <person name="Ohlen M."/>
            <person name="Cardew S."/>
            <person name="Jensie-Markopoulos S."/>
            <person name="Salva-Serra F."/>
            <person name="Jaen-Luchoro D."/>
            <person name="Karlsson R."/>
            <person name="Svensson-Stadler L."/>
            <person name="Chun J."/>
            <person name="Moore E."/>
        </authorList>
    </citation>
    <scope>NUCLEOTIDE SEQUENCE [LARGE SCALE GENOMIC DNA]</scope>
    <source>
        <strain evidence="2 3">CCUG 51524</strain>
    </source>
</reference>
<evidence type="ECO:0000256" key="1">
    <source>
        <dbReference type="SAM" id="MobiDB-lite"/>
    </source>
</evidence>
<sequence length="25" mass="2765">MPDRSRQQSGRDAEGQALAHLQQQG</sequence>
<gene>
    <name evidence="2" type="ORF">F7R03_31110</name>
</gene>
<accession>A0A6H9RWS6</accession>
<protein>
    <submittedName>
        <fullName evidence="2">YraN family protein</fullName>
    </submittedName>
</protein>
<dbReference type="EMBL" id="VZPQ01000587">
    <property type="protein sequence ID" value="KAB0543127.1"/>
    <property type="molecule type" value="Genomic_DNA"/>
</dbReference>
<evidence type="ECO:0000313" key="2">
    <source>
        <dbReference type="EMBL" id="KAB0543127.1"/>
    </source>
</evidence>
<feature type="compositionally biased region" description="Basic and acidic residues" evidence="1">
    <location>
        <begin position="1"/>
        <end position="14"/>
    </location>
</feature>
<proteinExistence type="predicted"/>
<comment type="caution">
    <text evidence="2">The sequence shown here is derived from an EMBL/GenBank/DDBJ whole genome shotgun (WGS) entry which is preliminary data.</text>
</comment>
<name>A0A6H9RWS6_9PSED</name>
<evidence type="ECO:0000313" key="3">
    <source>
        <dbReference type="Proteomes" id="UP000423257"/>
    </source>
</evidence>
<dbReference type="Proteomes" id="UP000423257">
    <property type="component" value="Unassembled WGS sequence"/>
</dbReference>